<evidence type="ECO:0000313" key="1">
    <source>
        <dbReference type="EMBL" id="MDH5163422.1"/>
    </source>
</evidence>
<comment type="caution">
    <text evidence="1">The sequence shown here is derived from an EMBL/GenBank/DDBJ whole genome shotgun (WGS) entry which is preliminary data.</text>
</comment>
<name>A0AAW6T244_9BACI</name>
<dbReference type="CDD" id="cd24023">
    <property type="entry name" value="ASKHA_NBD_ParM_Alp7A-like"/>
    <property type="match status" value="1"/>
</dbReference>
<accession>A0AAW6T244</accession>
<dbReference type="Proteomes" id="UP001159179">
    <property type="component" value="Unassembled WGS sequence"/>
</dbReference>
<dbReference type="InterPro" id="IPR043129">
    <property type="entry name" value="ATPase_NBD"/>
</dbReference>
<evidence type="ECO:0000313" key="2">
    <source>
        <dbReference type="Proteomes" id="UP001159179"/>
    </source>
</evidence>
<dbReference type="RefSeq" id="WP_280618131.1">
    <property type="nucleotide sequence ID" value="NZ_JAROYP010000014.1"/>
</dbReference>
<sequence length="398" mass="45227">MNYKFEIANDNGNSEHKIIINGTLLRQPNVYAVLHSDPGESDEQLDSIVSNLHDHIDIRIESKAITGTYRYLIGNAALQSVSQADLYNMDVKNLKKHLEDLPIINTLGTIVAEAVKNHYKEQNELKDGETINVDVNMTTALPASIHDSESEKTFHNRFVDHLHQVKVYIKNLVINVHVKFNFVKVMKEGVPALFALIEDGQEHYRNDDIFDQFNKDYKTEVDGSYFLDKRLLHTDIGDGSTELVYTTGYSADPYKSTGEKFGLGQAIEKASVNLSKELDIDITRQKISEYLKDSSHRFHKLALKHMAQPKKEVADKLFSSIVNRLKALAYEVDVIPVYGGASILLKDVLYKRLKDYCEDYGIEVLWVPSQFAVDMNVKGMSIYNNIRLNELAKEQVKA</sequence>
<organism evidence="1 2">
    <name type="scientific">Heyndrickxia oleronia</name>
    <dbReference type="NCBI Taxonomy" id="38875"/>
    <lineage>
        <taxon>Bacteria</taxon>
        <taxon>Bacillati</taxon>
        <taxon>Bacillota</taxon>
        <taxon>Bacilli</taxon>
        <taxon>Bacillales</taxon>
        <taxon>Bacillaceae</taxon>
        <taxon>Heyndrickxia</taxon>
    </lineage>
</organism>
<reference evidence="1" key="1">
    <citation type="submission" date="2023-03" db="EMBL/GenBank/DDBJ databases">
        <title>Bacterial isolates from washroom surfaces on a university campus.</title>
        <authorList>
            <person name="Holman D.B."/>
            <person name="Gzyl K.E."/>
            <person name="Taheri A.E."/>
        </authorList>
    </citation>
    <scope>NUCLEOTIDE SEQUENCE</scope>
    <source>
        <strain evidence="1">RD03</strain>
    </source>
</reference>
<dbReference type="Gene3D" id="3.30.420.40">
    <property type="match status" value="2"/>
</dbReference>
<proteinExistence type="predicted"/>
<gene>
    <name evidence="1" type="ORF">P5X88_21030</name>
</gene>
<dbReference type="AlphaFoldDB" id="A0AAW6T244"/>
<protein>
    <submittedName>
        <fullName evidence="1">ParM/StbA family protein</fullName>
    </submittedName>
</protein>
<dbReference type="EMBL" id="JAROYP010000014">
    <property type="protein sequence ID" value="MDH5163422.1"/>
    <property type="molecule type" value="Genomic_DNA"/>
</dbReference>
<dbReference type="SUPFAM" id="SSF53067">
    <property type="entry name" value="Actin-like ATPase domain"/>
    <property type="match status" value="1"/>
</dbReference>